<organism evidence="1 2">
    <name type="scientific">Eumeta variegata</name>
    <name type="common">Bagworm moth</name>
    <name type="synonym">Eumeta japonica</name>
    <dbReference type="NCBI Taxonomy" id="151549"/>
    <lineage>
        <taxon>Eukaryota</taxon>
        <taxon>Metazoa</taxon>
        <taxon>Ecdysozoa</taxon>
        <taxon>Arthropoda</taxon>
        <taxon>Hexapoda</taxon>
        <taxon>Insecta</taxon>
        <taxon>Pterygota</taxon>
        <taxon>Neoptera</taxon>
        <taxon>Endopterygota</taxon>
        <taxon>Lepidoptera</taxon>
        <taxon>Glossata</taxon>
        <taxon>Ditrysia</taxon>
        <taxon>Tineoidea</taxon>
        <taxon>Psychidae</taxon>
        <taxon>Oiketicinae</taxon>
        <taxon>Eumeta</taxon>
    </lineage>
</organism>
<protein>
    <submittedName>
        <fullName evidence="1">Uncharacterized protein</fullName>
    </submittedName>
</protein>
<reference evidence="1 2" key="1">
    <citation type="journal article" date="2019" name="Commun. Biol.">
        <title>The bagworm genome reveals a unique fibroin gene that provides high tensile strength.</title>
        <authorList>
            <person name="Kono N."/>
            <person name="Nakamura H."/>
            <person name="Ohtoshi R."/>
            <person name="Tomita M."/>
            <person name="Numata K."/>
            <person name="Arakawa K."/>
        </authorList>
    </citation>
    <scope>NUCLEOTIDE SEQUENCE [LARGE SCALE GENOMIC DNA]</scope>
</reference>
<dbReference type="AlphaFoldDB" id="A0A4C1XMF6"/>
<dbReference type="EMBL" id="BGZK01000868">
    <property type="protein sequence ID" value="GBP63395.1"/>
    <property type="molecule type" value="Genomic_DNA"/>
</dbReference>
<proteinExistence type="predicted"/>
<evidence type="ECO:0000313" key="2">
    <source>
        <dbReference type="Proteomes" id="UP000299102"/>
    </source>
</evidence>
<keyword evidence="2" id="KW-1185">Reference proteome</keyword>
<sequence length="164" mass="18237">MWITYDITNGLGLSSSRLYGDDVTRTLEKKKNNKNRHFGAAPAHCGRVRSGSEFARGLVTYARALLCHANLGRRAPATDNATKEQRNQYVHVDGSASESYNMLFTFAKVKAPHGHIEQTDAAAGFRLGAPKTTMCKEAPRQILAVRLARARRPVLCKRFPFEMS</sequence>
<name>A0A4C1XMF6_EUMVA</name>
<dbReference type="Proteomes" id="UP000299102">
    <property type="component" value="Unassembled WGS sequence"/>
</dbReference>
<comment type="caution">
    <text evidence="1">The sequence shown here is derived from an EMBL/GenBank/DDBJ whole genome shotgun (WGS) entry which is preliminary data.</text>
</comment>
<accession>A0A4C1XMF6</accession>
<gene>
    <name evidence="1" type="ORF">EVAR_56506_1</name>
</gene>
<evidence type="ECO:0000313" key="1">
    <source>
        <dbReference type="EMBL" id="GBP63395.1"/>
    </source>
</evidence>